<organism evidence="3 4">
    <name type="scientific">Leeia speluncae</name>
    <dbReference type="NCBI Taxonomy" id="2884804"/>
    <lineage>
        <taxon>Bacteria</taxon>
        <taxon>Pseudomonadati</taxon>
        <taxon>Pseudomonadota</taxon>
        <taxon>Betaproteobacteria</taxon>
        <taxon>Neisseriales</taxon>
        <taxon>Leeiaceae</taxon>
        <taxon>Leeia</taxon>
    </lineage>
</organism>
<proteinExistence type="predicted"/>
<dbReference type="EMBL" id="JAJBZT010000001">
    <property type="protein sequence ID" value="MCB6182310.1"/>
    <property type="molecule type" value="Genomic_DNA"/>
</dbReference>
<dbReference type="RefSeq" id="WP_227177913.1">
    <property type="nucleotide sequence ID" value="NZ_JAJBZT010000001.1"/>
</dbReference>
<name>A0ABS8D290_9NEIS</name>
<keyword evidence="4" id="KW-1185">Reference proteome</keyword>
<keyword evidence="1" id="KW-0175">Coiled coil</keyword>
<evidence type="ECO:0000259" key="2">
    <source>
        <dbReference type="Pfam" id="PF10145"/>
    </source>
</evidence>
<gene>
    <name evidence="3" type="ORF">LIN78_01910</name>
</gene>
<comment type="caution">
    <text evidence="3">The sequence shown here is derived from an EMBL/GenBank/DDBJ whole genome shotgun (WGS) entry which is preliminary data.</text>
</comment>
<evidence type="ECO:0000313" key="3">
    <source>
        <dbReference type="EMBL" id="MCB6182310.1"/>
    </source>
</evidence>
<accession>A0ABS8D290</accession>
<evidence type="ECO:0000313" key="4">
    <source>
        <dbReference type="Proteomes" id="UP001165395"/>
    </source>
</evidence>
<dbReference type="InterPro" id="IPR010090">
    <property type="entry name" value="Phage_tape_meas"/>
</dbReference>
<dbReference type="Pfam" id="PF10145">
    <property type="entry name" value="PhageMin_Tail"/>
    <property type="match status" value="1"/>
</dbReference>
<protein>
    <submittedName>
        <fullName evidence="3">Phage tail tape measure protein</fullName>
    </submittedName>
</protein>
<feature type="coiled-coil region" evidence="1">
    <location>
        <begin position="554"/>
        <end position="581"/>
    </location>
</feature>
<reference evidence="3" key="1">
    <citation type="submission" date="2021-10" db="EMBL/GenBank/DDBJ databases">
        <title>The complete genome sequence of Leeia sp. TBRC 13508.</title>
        <authorList>
            <person name="Charoenyingcharoen P."/>
            <person name="Yukphan P."/>
        </authorList>
    </citation>
    <scope>NUCLEOTIDE SEQUENCE</scope>
    <source>
        <strain evidence="3">TBRC 13508</strain>
    </source>
</reference>
<evidence type="ECO:0000256" key="1">
    <source>
        <dbReference type="SAM" id="Coils"/>
    </source>
</evidence>
<feature type="domain" description="Phage tail tape measure protein" evidence="2">
    <location>
        <begin position="148"/>
        <end position="342"/>
    </location>
</feature>
<dbReference type="Proteomes" id="UP001165395">
    <property type="component" value="Unassembled WGS sequence"/>
</dbReference>
<sequence>MSDRNLEVAVLLRLKDRLSRESSRVLETMQKQTQTVGKTAAEAARDMEKMSKVRGPTTLINDMARLNRETTNAVQKLSLMQKTIAGIQKVGAIGGGVMAAGYMLNRAAQKPMAWDMRLAQMSNTAYAGQPLAARRLGKAKLEESIYAATKYGGTKEDVAETLDKLLASGAMPQSTAMQLLPVLQKASTASGASSSELSDIAIRSMQNFGIKAEQLPSALNMAIAAGQAGGFELKDMAKWLPQQMAAGKQAGLSGMSGLQTLLAANQASAITAGSKDEAGNNLVNLLAKINSQDTANDAKKLGINLTGTLMAARSKGINSLDAFTGIVEQVVSKDKRYQALQAKLKTAKGADQQTTLESMADIAKGSSVGKLVQDRQALMALIAYMNNGDYMKSVRDSMKKSGGVTDSNFAFISEQAGFKDQQGNNALDKAQTEAMRGFADVLGDAKLKLAEYAEKYPALTAAVAGATTVLTALATAIGTSGILSNLLGGKSGVPGMSRVPGGSSVPGTPSSGWGGALWAMLGNTVKSPAALVLASGALQRSSSTNQGVKDWAAKAEARASLSETERKKADLLQKLAESKRGAIHGTNWLGMPTVEPAGKGDQAKVAAEIQRYTAELIKLGMKDNEIKVKVEVINGNLVAQVNKAMATQAARH</sequence>